<accession>A0A0B8NZ60</accession>
<keyword evidence="3" id="KW-1185">Reference proteome</keyword>
<keyword evidence="1" id="KW-0732">Signal</keyword>
<organism evidence="2 3">
    <name type="scientific">Vibrio ishigakensis</name>
    <dbReference type="NCBI Taxonomy" id="1481914"/>
    <lineage>
        <taxon>Bacteria</taxon>
        <taxon>Pseudomonadati</taxon>
        <taxon>Pseudomonadota</taxon>
        <taxon>Gammaproteobacteria</taxon>
        <taxon>Vibrionales</taxon>
        <taxon>Vibrionaceae</taxon>
        <taxon>Vibrio</taxon>
    </lineage>
</organism>
<dbReference type="Proteomes" id="UP000031671">
    <property type="component" value="Unassembled WGS sequence"/>
</dbReference>
<name>A0A0B8NZ60_9VIBR</name>
<reference evidence="2 3" key="2">
    <citation type="submission" date="2015-01" db="EMBL/GenBank/DDBJ databases">
        <authorList>
            <consortium name="NBRP consortium"/>
            <person name="Sawabe T."/>
            <person name="Meirelles P."/>
            <person name="Feng G."/>
            <person name="Sayaka M."/>
            <person name="Hattori M."/>
            <person name="Ohkuma M."/>
        </authorList>
    </citation>
    <scope>NUCLEOTIDE SEQUENCE [LARGE SCALE GENOMIC DNA]</scope>
    <source>
        <strain evidence="3">JCM 19231</strain>
    </source>
</reference>
<evidence type="ECO:0000313" key="2">
    <source>
        <dbReference type="EMBL" id="GAM59251.1"/>
    </source>
</evidence>
<dbReference type="InterPro" id="IPR021559">
    <property type="entry name" value="DUF3019"/>
</dbReference>
<evidence type="ECO:0000256" key="1">
    <source>
        <dbReference type="SAM" id="SignalP"/>
    </source>
</evidence>
<evidence type="ECO:0000313" key="3">
    <source>
        <dbReference type="Proteomes" id="UP000031671"/>
    </source>
</evidence>
<feature type="chain" id="PRO_5002121611" description="DUF3019 domain-containing protein" evidence="1">
    <location>
        <begin position="22"/>
        <end position="129"/>
    </location>
</feature>
<evidence type="ECO:0008006" key="4">
    <source>
        <dbReference type="Google" id="ProtNLM"/>
    </source>
</evidence>
<proteinExistence type="predicted"/>
<sequence length="129" mass="14904">MKKLLVTPLFGLVFYAFPSHAQEQGVQLTVTPEQCVALHKGQTCYQEVLFEWKTPKDGRFCLINDGTKQQLVCWKGDYAEQYRYSFRGQKTTHFSLVPLGKEQPLAEVKVVVTWVYKAPKQSQSGWRLF</sequence>
<dbReference type="EMBL" id="BBRZ01000134">
    <property type="protein sequence ID" value="GAM59251.1"/>
    <property type="molecule type" value="Genomic_DNA"/>
</dbReference>
<protein>
    <recommendedName>
        <fullName evidence="4">DUF3019 domain-containing protein</fullName>
    </recommendedName>
</protein>
<gene>
    <name evidence="2" type="ORF">JCM19231_1827</name>
</gene>
<comment type="caution">
    <text evidence="2">The sequence shown here is derived from an EMBL/GenBank/DDBJ whole genome shotgun (WGS) entry which is preliminary data.</text>
</comment>
<reference evidence="2 3" key="1">
    <citation type="submission" date="2015-01" db="EMBL/GenBank/DDBJ databases">
        <title>Vibrio sp. C1 JCM 19231 whole genome shotgun sequence.</title>
        <authorList>
            <person name="Sawabe T."/>
            <person name="Meirelles P."/>
            <person name="Feng G."/>
            <person name="Sayaka M."/>
            <person name="Hattori M."/>
            <person name="Ohkuma M."/>
        </authorList>
    </citation>
    <scope>NUCLEOTIDE SEQUENCE [LARGE SCALE GENOMIC DNA]</scope>
    <source>
        <strain evidence="3">JCM 19231</strain>
    </source>
</reference>
<feature type="signal peptide" evidence="1">
    <location>
        <begin position="1"/>
        <end position="21"/>
    </location>
</feature>
<dbReference type="Pfam" id="PF11456">
    <property type="entry name" value="DUF3019"/>
    <property type="match status" value="1"/>
</dbReference>
<dbReference type="AlphaFoldDB" id="A0A0B8NZ60"/>
<dbReference type="RefSeq" id="WP_261836803.1">
    <property type="nucleotide sequence ID" value="NZ_AP024882.1"/>
</dbReference>